<evidence type="ECO:0000313" key="1">
    <source>
        <dbReference type="EMBL" id="KWX04066.1"/>
    </source>
</evidence>
<gene>
    <name evidence="1" type="ORF">TH66_09010</name>
    <name evidence="2" type="ORF">TR74_10715</name>
</gene>
<evidence type="ECO:0000313" key="4">
    <source>
        <dbReference type="Proteomes" id="UP000070659"/>
    </source>
</evidence>
<name>A0A132NGL7_9ACTN</name>
<reference evidence="2 4" key="1">
    <citation type="submission" date="2015-02" db="EMBL/GenBank/DDBJ databases">
        <title>Physiological reanalysis, assessment of diazotrophy, and genome sequences of multiple isolates of Streptomyces thermoautotrophicus.</title>
        <authorList>
            <person name="MacKellar D.C."/>
            <person name="Lieber L."/>
            <person name="Norman J."/>
            <person name="Bolger A."/>
            <person name="Tobin C."/>
            <person name="Murray J.W."/>
            <person name="Prell J."/>
        </authorList>
    </citation>
    <scope>NUCLEOTIDE SEQUENCE [LARGE SCALE GENOMIC DNA]</scope>
    <source>
        <strain evidence="2 4">UBT1</strain>
    </source>
</reference>
<dbReference type="AlphaFoldDB" id="A0A132NGL7"/>
<dbReference type="Proteomes" id="UP000070598">
    <property type="component" value="Unassembled WGS sequence"/>
</dbReference>
<dbReference type="EMBL" id="JYIJ01000016">
    <property type="protein sequence ID" value="KWX04066.1"/>
    <property type="molecule type" value="Genomic_DNA"/>
</dbReference>
<evidence type="ECO:0008006" key="5">
    <source>
        <dbReference type="Google" id="ProtNLM"/>
    </source>
</evidence>
<dbReference type="Proteomes" id="UP000070659">
    <property type="component" value="Unassembled WGS sequence"/>
</dbReference>
<evidence type="ECO:0000313" key="2">
    <source>
        <dbReference type="EMBL" id="KWX09251.1"/>
    </source>
</evidence>
<dbReference type="PATRIC" id="fig|1469144.8.peg.3459"/>
<reference evidence="3" key="2">
    <citation type="submission" date="2015-02" db="EMBL/GenBank/DDBJ databases">
        <title>Physiological reanalysis, assessment of diazotrophy, and genome sequences of multiple isolates of Streptomyces thermoautotrophicus.</title>
        <authorList>
            <person name="MacKellar D.C."/>
            <person name="Lieber L."/>
            <person name="Norman J."/>
            <person name="Bolger A."/>
            <person name="Tobin C."/>
            <person name="Murray J.W."/>
            <person name="Friesen M."/>
            <person name="Prell J."/>
        </authorList>
    </citation>
    <scope>NUCLEOTIDE SEQUENCE [LARGE SCALE GENOMIC DNA]</scope>
    <source>
        <strain evidence="3">UBT1</strain>
    </source>
</reference>
<dbReference type="PROSITE" id="PS51257">
    <property type="entry name" value="PROKAR_LIPOPROTEIN"/>
    <property type="match status" value="1"/>
</dbReference>
<organism evidence="2 3">
    <name type="scientific">Carbonactinospora thermoautotrophica</name>
    <dbReference type="NCBI Taxonomy" id="1469144"/>
    <lineage>
        <taxon>Bacteria</taxon>
        <taxon>Bacillati</taxon>
        <taxon>Actinomycetota</taxon>
        <taxon>Actinomycetes</taxon>
        <taxon>Kitasatosporales</taxon>
        <taxon>Carbonactinosporaceae</taxon>
        <taxon>Carbonactinospora</taxon>
    </lineage>
</organism>
<comment type="caution">
    <text evidence="2">The sequence shown here is derived from an EMBL/GenBank/DDBJ whole genome shotgun (WGS) entry which is preliminary data.</text>
</comment>
<accession>A0A132NGL7</accession>
<proteinExistence type="predicted"/>
<protein>
    <recommendedName>
        <fullName evidence="5">Lipoprotein</fullName>
    </recommendedName>
</protein>
<evidence type="ECO:0000313" key="3">
    <source>
        <dbReference type="Proteomes" id="UP000070598"/>
    </source>
</evidence>
<dbReference type="EMBL" id="JYIK01000857">
    <property type="protein sequence ID" value="KWX09251.1"/>
    <property type="molecule type" value="Genomic_DNA"/>
</dbReference>
<sequence>MPVTGPRPERGHGAGVVGAVLLVLTLTACSGSPGGTVSRNAGAGGSTARPGVPFLPEERMSAPLRPPTATLVVPPTSVTPRRVALDWSARGGAVERPPQRVDWPVASLPHDISAVVLDFGTEQIPSRVVLYEYPGVSGNGVPEEGTGRETLCAYDAPENPCFYAPDRERRTVRLHVLLEPHYRPYWVIQAAWLVPSPPSGSGTEVPGENSISWLIRFNRP</sequence>